<dbReference type="Proteomes" id="UP000322667">
    <property type="component" value="Chromosome A01"/>
</dbReference>
<evidence type="ECO:0000313" key="1">
    <source>
        <dbReference type="EMBL" id="TYI41987.1"/>
    </source>
</evidence>
<accession>A0A5D2RMB0</accession>
<organism evidence="1 2">
    <name type="scientific">Gossypium tomentosum</name>
    <name type="common">Hawaiian cotton</name>
    <name type="synonym">Gossypium sandvicense</name>
    <dbReference type="NCBI Taxonomy" id="34277"/>
    <lineage>
        <taxon>Eukaryota</taxon>
        <taxon>Viridiplantae</taxon>
        <taxon>Streptophyta</taxon>
        <taxon>Embryophyta</taxon>
        <taxon>Tracheophyta</taxon>
        <taxon>Spermatophyta</taxon>
        <taxon>Magnoliopsida</taxon>
        <taxon>eudicotyledons</taxon>
        <taxon>Gunneridae</taxon>
        <taxon>Pentapetalae</taxon>
        <taxon>rosids</taxon>
        <taxon>malvids</taxon>
        <taxon>Malvales</taxon>
        <taxon>Malvaceae</taxon>
        <taxon>Malvoideae</taxon>
        <taxon>Gossypium</taxon>
    </lineage>
</organism>
<reference evidence="1 2" key="1">
    <citation type="submission" date="2019-07" db="EMBL/GenBank/DDBJ databases">
        <title>WGS assembly of Gossypium tomentosum.</title>
        <authorList>
            <person name="Chen Z.J."/>
            <person name="Sreedasyam A."/>
            <person name="Ando A."/>
            <person name="Song Q."/>
            <person name="De L."/>
            <person name="Hulse-Kemp A."/>
            <person name="Ding M."/>
            <person name="Ye W."/>
            <person name="Kirkbride R."/>
            <person name="Jenkins J."/>
            <person name="Plott C."/>
            <person name="Lovell J."/>
            <person name="Lin Y.-M."/>
            <person name="Vaughn R."/>
            <person name="Liu B."/>
            <person name="Li W."/>
            <person name="Simpson S."/>
            <person name="Scheffler B."/>
            <person name="Saski C."/>
            <person name="Grover C."/>
            <person name="Hu G."/>
            <person name="Conover J."/>
            <person name="Carlson J."/>
            <person name="Shu S."/>
            <person name="Boston L."/>
            <person name="Williams M."/>
            <person name="Peterson D."/>
            <person name="Mcgee K."/>
            <person name="Jones D."/>
            <person name="Wendel J."/>
            <person name="Stelly D."/>
            <person name="Grimwood J."/>
            <person name="Schmutz J."/>
        </authorList>
    </citation>
    <scope>NUCLEOTIDE SEQUENCE [LARGE SCALE GENOMIC DNA]</scope>
    <source>
        <strain evidence="1">7179.01</strain>
    </source>
</reference>
<gene>
    <name evidence="1" type="ORF">ES332_A01G066200v1</name>
</gene>
<protein>
    <submittedName>
        <fullName evidence="1">Uncharacterized protein</fullName>
    </submittedName>
</protein>
<name>A0A5D2RMB0_GOSTO</name>
<sequence length="112" mass="13278">MQVRYPGNISSKRSKYYNPIMMAFRVVSMQYFVLKLQFMIDSTVKFPEHVKRSNSFTIYHSNNRYELFKIENELTGYRKPQVRLIQFLANQYQQSLGLSLATSLCRYSQSSP</sequence>
<keyword evidence="2" id="KW-1185">Reference proteome</keyword>
<dbReference type="EMBL" id="CM017610">
    <property type="protein sequence ID" value="TYI41987.1"/>
    <property type="molecule type" value="Genomic_DNA"/>
</dbReference>
<proteinExistence type="predicted"/>
<evidence type="ECO:0000313" key="2">
    <source>
        <dbReference type="Proteomes" id="UP000322667"/>
    </source>
</evidence>
<dbReference type="AlphaFoldDB" id="A0A5D2RMB0"/>